<gene>
    <name evidence="1" type="ORF">G9F27_002279</name>
</gene>
<dbReference type="AlphaFoldDB" id="A0A743P975"/>
<name>A0A743P975_SALER</name>
<evidence type="ECO:0000313" key="1">
    <source>
        <dbReference type="EMBL" id="HAF2128129.1"/>
    </source>
</evidence>
<sequence length="126" mass="14878">MIDIAEHLKEKEREFISLRELFTRIKQHQPNVTDVDIAKFLLLKMEERAEINNSNQFDQEVDFPFWYDDDFVKRGVCGFVPCVWRDDPNLEDLLNGILSQGEMPTKPMVENPIVETPMDFEDDIPF</sequence>
<proteinExistence type="predicted"/>
<organism evidence="1">
    <name type="scientific">Salmonella enterica</name>
    <name type="common">Salmonella choleraesuis</name>
    <dbReference type="NCBI Taxonomy" id="28901"/>
    <lineage>
        <taxon>Bacteria</taxon>
        <taxon>Pseudomonadati</taxon>
        <taxon>Pseudomonadota</taxon>
        <taxon>Gammaproteobacteria</taxon>
        <taxon>Enterobacterales</taxon>
        <taxon>Enterobacteriaceae</taxon>
        <taxon>Salmonella</taxon>
    </lineage>
</organism>
<accession>A0A743P975</accession>
<comment type="caution">
    <text evidence="1">The sequence shown here is derived from an EMBL/GenBank/DDBJ whole genome shotgun (WGS) entry which is preliminary data.</text>
</comment>
<reference evidence="1" key="1">
    <citation type="journal article" date="2018" name="Genome Biol.">
        <title>SKESA: strategic k-mer extension for scrupulous assemblies.</title>
        <authorList>
            <person name="Souvorov A."/>
            <person name="Agarwala R."/>
            <person name="Lipman D.J."/>
        </authorList>
    </citation>
    <scope>NUCLEOTIDE SEQUENCE</scope>
    <source>
        <strain evidence="1">MA.CK_00/00001968</strain>
    </source>
</reference>
<reference evidence="1" key="2">
    <citation type="submission" date="2020-02" db="EMBL/GenBank/DDBJ databases">
        <authorList>
            <consortium name="NCBI Pathogen Detection Project"/>
        </authorList>
    </citation>
    <scope>NUCLEOTIDE SEQUENCE</scope>
    <source>
        <strain evidence="1">MA.CK_00/00001968</strain>
    </source>
</reference>
<dbReference type="EMBL" id="DAAUQX010000015">
    <property type="protein sequence ID" value="HAF2128129.1"/>
    <property type="molecule type" value="Genomic_DNA"/>
</dbReference>
<protein>
    <submittedName>
        <fullName evidence="1">Uncharacterized protein</fullName>
    </submittedName>
</protein>